<sequence length="152" mass="16037">MKPAGIALLGALALGTSTAHAYCVYNKSDRAAHFGSFGNLTNFSKKVAPGGKECCPYSEKTCNHKKSRTSDTQMATSIETSSTNLGIGTATKGYRCGSLMGEGKDGLTQGSGHGYWLQGSGWAELHKSGDGYVVQVYNADSKHRGTISCPKY</sequence>
<dbReference type="EMBL" id="CP053073">
    <property type="protein sequence ID" value="QJR16306.1"/>
    <property type="molecule type" value="Genomic_DNA"/>
</dbReference>
<feature type="chain" id="PRO_5026840373" description="Secreted protein" evidence="1">
    <location>
        <begin position="22"/>
        <end position="152"/>
    </location>
</feature>
<evidence type="ECO:0000256" key="1">
    <source>
        <dbReference type="SAM" id="SignalP"/>
    </source>
</evidence>
<gene>
    <name evidence="2" type="ORF">DSM104440_03135</name>
</gene>
<dbReference type="KEGG" id="upl:DSM104440_03135"/>
<accession>A0A6M4H9T1</accession>
<evidence type="ECO:0000313" key="2">
    <source>
        <dbReference type="EMBL" id="QJR16306.1"/>
    </source>
</evidence>
<dbReference type="InParanoid" id="A0A6M4H9T1"/>
<organism evidence="2 3">
    <name type="scientific">Usitatibacter palustris</name>
    <dbReference type="NCBI Taxonomy" id="2732487"/>
    <lineage>
        <taxon>Bacteria</taxon>
        <taxon>Pseudomonadati</taxon>
        <taxon>Pseudomonadota</taxon>
        <taxon>Betaproteobacteria</taxon>
        <taxon>Nitrosomonadales</taxon>
        <taxon>Usitatibacteraceae</taxon>
        <taxon>Usitatibacter</taxon>
    </lineage>
</organism>
<dbReference type="Proteomes" id="UP000503096">
    <property type="component" value="Chromosome"/>
</dbReference>
<feature type="signal peptide" evidence="1">
    <location>
        <begin position="1"/>
        <end position="21"/>
    </location>
</feature>
<dbReference type="RefSeq" id="WP_171164303.1">
    <property type="nucleotide sequence ID" value="NZ_CP053073.1"/>
</dbReference>
<protein>
    <recommendedName>
        <fullName evidence="4">Secreted protein</fullName>
    </recommendedName>
</protein>
<keyword evidence="3" id="KW-1185">Reference proteome</keyword>
<reference evidence="2 3" key="1">
    <citation type="submission" date="2020-04" db="EMBL/GenBank/DDBJ databases">
        <title>Usitatibacter rugosus gen. nov., sp. nov. and Usitatibacter palustris sp. nov., novel members of Usitatibacteraceae fam. nov. within the order Nitrosomonadales isolated from soil.</title>
        <authorList>
            <person name="Huber K.J."/>
            <person name="Neumann-Schaal M."/>
            <person name="Geppert A."/>
            <person name="Luckner M."/>
            <person name="Wanner G."/>
            <person name="Overmann J."/>
        </authorList>
    </citation>
    <scope>NUCLEOTIDE SEQUENCE [LARGE SCALE GENOMIC DNA]</scope>
    <source>
        <strain evidence="2 3">Swamp67</strain>
    </source>
</reference>
<evidence type="ECO:0008006" key="4">
    <source>
        <dbReference type="Google" id="ProtNLM"/>
    </source>
</evidence>
<name>A0A6M4H9T1_9PROT</name>
<evidence type="ECO:0000313" key="3">
    <source>
        <dbReference type="Proteomes" id="UP000503096"/>
    </source>
</evidence>
<dbReference type="AlphaFoldDB" id="A0A6M4H9T1"/>
<keyword evidence="1" id="KW-0732">Signal</keyword>
<proteinExistence type="predicted"/>